<evidence type="ECO:0000313" key="2">
    <source>
        <dbReference type="EMBL" id="KAF9027984.1"/>
    </source>
</evidence>
<dbReference type="OrthoDB" id="2634326at2759"/>
<dbReference type="AlphaFoldDB" id="A0A9P5TVD0"/>
<accession>A0A9P5TVD0</accession>
<gene>
    <name evidence="2" type="ORF">BDP27DRAFT_1375851</name>
</gene>
<organism evidence="2 3">
    <name type="scientific">Rhodocollybia butyracea</name>
    <dbReference type="NCBI Taxonomy" id="206335"/>
    <lineage>
        <taxon>Eukaryota</taxon>
        <taxon>Fungi</taxon>
        <taxon>Dikarya</taxon>
        <taxon>Basidiomycota</taxon>
        <taxon>Agaricomycotina</taxon>
        <taxon>Agaricomycetes</taxon>
        <taxon>Agaricomycetidae</taxon>
        <taxon>Agaricales</taxon>
        <taxon>Marasmiineae</taxon>
        <taxon>Omphalotaceae</taxon>
        <taxon>Rhodocollybia</taxon>
    </lineage>
</organism>
<keyword evidence="1" id="KW-0732">Signal</keyword>
<sequence>MESLLDALLLVCPRVLLAMPNSSSSSNERLVIILSQYGQLSSCRAVSIQTAVIAVENTLYFFTSAWVILKAVPNVTAECAMRRWLSFGIEIGEDVNKLWNFNNCIRTIATCDPVQEFKVKNAFPKCGGELFTDFWLSEPVGLLMLCVAGFLMINEKQHTDSIEICDTANDWRKVLGLEHLGVKEGTNASMQWIKIQEDLQSTLEKNSNLKLDLSKLGEVVPVWRDTTYPDHIPDNVVRKILDEIQSMSLRWEIMLADKYLYNLLPPGHE</sequence>
<protein>
    <submittedName>
        <fullName evidence="2">Uncharacterized protein</fullName>
    </submittedName>
</protein>
<evidence type="ECO:0000256" key="1">
    <source>
        <dbReference type="SAM" id="SignalP"/>
    </source>
</evidence>
<keyword evidence="3" id="KW-1185">Reference proteome</keyword>
<feature type="signal peptide" evidence="1">
    <location>
        <begin position="1"/>
        <end position="18"/>
    </location>
</feature>
<evidence type="ECO:0000313" key="3">
    <source>
        <dbReference type="Proteomes" id="UP000772434"/>
    </source>
</evidence>
<dbReference type="EMBL" id="JADNRY010000750">
    <property type="protein sequence ID" value="KAF9027984.1"/>
    <property type="molecule type" value="Genomic_DNA"/>
</dbReference>
<dbReference type="Proteomes" id="UP000772434">
    <property type="component" value="Unassembled WGS sequence"/>
</dbReference>
<reference evidence="2" key="1">
    <citation type="submission" date="2020-11" db="EMBL/GenBank/DDBJ databases">
        <authorList>
            <consortium name="DOE Joint Genome Institute"/>
            <person name="Ahrendt S."/>
            <person name="Riley R."/>
            <person name="Andreopoulos W."/>
            <person name="Labutti K."/>
            <person name="Pangilinan J."/>
            <person name="Ruiz-Duenas F.J."/>
            <person name="Barrasa J.M."/>
            <person name="Sanchez-Garcia M."/>
            <person name="Camarero S."/>
            <person name="Miyauchi S."/>
            <person name="Serrano A."/>
            <person name="Linde D."/>
            <person name="Babiker R."/>
            <person name="Drula E."/>
            <person name="Ayuso-Fernandez I."/>
            <person name="Pacheco R."/>
            <person name="Padilla G."/>
            <person name="Ferreira P."/>
            <person name="Barriuso J."/>
            <person name="Kellner H."/>
            <person name="Castanera R."/>
            <person name="Alfaro M."/>
            <person name="Ramirez L."/>
            <person name="Pisabarro A.G."/>
            <person name="Kuo A."/>
            <person name="Tritt A."/>
            <person name="Lipzen A."/>
            <person name="He G."/>
            <person name="Yan M."/>
            <person name="Ng V."/>
            <person name="Cullen D."/>
            <person name="Martin F."/>
            <person name="Rosso M.-N."/>
            <person name="Henrissat B."/>
            <person name="Hibbett D."/>
            <person name="Martinez A.T."/>
            <person name="Grigoriev I.V."/>
        </authorList>
    </citation>
    <scope>NUCLEOTIDE SEQUENCE</scope>
    <source>
        <strain evidence="2">AH 40177</strain>
    </source>
</reference>
<comment type="caution">
    <text evidence="2">The sequence shown here is derived from an EMBL/GenBank/DDBJ whole genome shotgun (WGS) entry which is preliminary data.</text>
</comment>
<proteinExistence type="predicted"/>
<feature type="chain" id="PRO_5040360767" evidence="1">
    <location>
        <begin position="19"/>
        <end position="269"/>
    </location>
</feature>
<name>A0A9P5TVD0_9AGAR</name>